<dbReference type="PRINTS" id="PR00837">
    <property type="entry name" value="V5TPXLIKE"/>
</dbReference>
<name>A0A164VQZ9_9CRUS</name>
<dbReference type="PRINTS" id="PR00838">
    <property type="entry name" value="V5ALLERGEN"/>
</dbReference>
<keyword evidence="4" id="KW-1185">Reference proteome</keyword>
<dbReference type="InterPro" id="IPR014044">
    <property type="entry name" value="CAP_dom"/>
</dbReference>
<comment type="caution">
    <text evidence="3">The sequence shown here is derived from an EMBL/GenBank/DDBJ whole genome shotgun (WGS) entry which is preliminary data.</text>
</comment>
<evidence type="ECO:0000259" key="2">
    <source>
        <dbReference type="SMART" id="SM00198"/>
    </source>
</evidence>
<dbReference type="Pfam" id="PF00188">
    <property type="entry name" value="CAP"/>
    <property type="match status" value="1"/>
</dbReference>
<dbReference type="InterPro" id="IPR035940">
    <property type="entry name" value="CAP_sf"/>
</dbReference>
<dbReference type="Gene3D" id="3.40.33.10">
    <property type="entry name" value="CAP"/>
    <property type="match status" value="1"/>
</dbReference>
<dbReference type="AlphaFoldDB" id="A0A164VQZ9"/>
<reference evidence="3 4" key="1">
    <citation type="submission" date="2016-03" db="EMBL/GenBank/DDBJ databases">
        <title>EvidentialGene: Evidence-directed Construction of Genes on Genomes.</title>
        <authorList>
            <person name="Gilbert D.G."/>
            <person name="Choi J.-H."/>
            <person name="Mockaitis K."/>
            <person name="Colbourne J."/>
            <person name="Pfrender M."/>
        </authorList>
    </citation>
    <scope>NUCLEOTIDE SEQUENCE [LARGE SCALE GENOMIC DNA]</scope>
    <source>
        <strain evidence="3 4">Xinb3</strain>
        <tissue evidence="3">Complete organism</tissue>
    </source>
</reference>
<dbReference type="STRING" id="35525.A0A164VQZ9"/>
<dbReference type="Proteomes" id="UP000076858">
    <property type="component" value="Unassembled WGS sequence"/>
</dbReference>
<protein>
    <submittedName>
        <fullName evidence="3">Venom allergen</fullName>
    </submittedName>
</protein>
<proteinExistence type="predicted"/>
<dbReference type="PROSITE" id="PS01010">
    <property type="entry name" value="CRISP_2"/>
    <property type="match status" value="1"/>
</dbReference>
<dbReference type="InterPro" id="IPR001283">
    <property type="entry name" value="CRISP-related"/>
</dbReference>
<dbReference type="InterPro" id="IPR018244">
    <property type="entry name" value="Allrgn_V5/Tpx1_CS"/>
</dbReference>
<dbReference type="SUPFAM" id="SSF55797">
    <property type="entry name" value="PR-1-like"/>
    <property type="match status" value="1"/>
</dbReference>
<evidence type="ECO:0000313" key="3">
    <source>
        <dbReference type="EMBL" id="KZS12568.1"/>
    </source>
</evidence>
<dbReference type="PROSITE" id="PS01009">
    <property type="entry name" value="CRISP_1"/>
    <property type="match status" value="1"/>
</dbReference>
<feature type="domain" description="SCP" evidence="2">
    <location>
        <begin position="37"/>
        <end position="204"/>
    </location>
</feature>
<evidence type="ECO:0000256" key="1">
    <source>
        <dbReference type="SAM" id="SignalP"/>
    </source>
</evidence>
<sequence length="220" mass="24786">MHRSLCQTFVIWFYLVARCQLDANRCGEVIEMEMSDDDIDTIVGLHNDLRRKVASGQEDLGSPGPQPTATFMPDLVWDDELADAAWQWAQNCEFQHDPNLDDMQMGQNIAITFNSRQLAKPNWADSAIYPWYSEVENVDCHSVSSFTSLQARNGQNIGHYTQMMWAGTTAVGCAAIGYSDDSIPEMPYRILYVCNYSPAGNYIDQPVYDVDFSSSHCPDS</sequence>
<feature type="signal peptide" evidence="1">
    <location>
        <begin position="1"/>
        <end position="21"/>
    </location>
</feature>
<dbReference type="GO" id="GO:0005576">
    <property type="term" value="C:extracellular region"/>
    <property type="evidence" value="ECO:0007669"/>
    <property type="project" value="InterPro"/>
</dbReference>
<accession>A0A164VQZ9</accession>
<dbReference type="SMART" id="SM00198">
    <property type="entry name" value="SCP"/>
    <property type="match status" value="1"/>
</dbReference>
<keyword evidence="1" id="KW-0732">Signal</keyword>
<dbReference type="OrthoDB" id="414826at2759"/>
<dbReference type="EMBL" id="LRGB01001361">
    <property type="protein sequence ID" value="KZS12568.1"/>
    <property type="molecule type" value="Genomic_DNA"/>
</dbReference>
<dbReference type="PANTHER" id="PTHR10334">
    <property type="entry name" value="CYSTEINE-RICH SECRETORY PROTEIN-RELATED"/>
    <property type="match status" value="1"/>
</dbReference>
<dbReference type="CDD" id="cd05380">
    <property type="entry name" value="CAP_euk"/>
    <property type="match status" value="1"/>
</dbReference>
<gene>
    <name evidence="3" type="ORF">APZ42_022700</name>
</gene>
<dbReference type="InterPro" id="IPR002413">
    <property type="entry name" value="V5_allergen-like"/>
</dbReference>
<feature type="chain" id="PRO_5007853932" evidence="1">
    <location>
        <begin position="22"/>
        <end position="220"/>
    </location>
</feature>
<organism evidence="3 4">
    <name type="scientific">Daphnia magna</name>
    <dbReference type="NCBI Taxonomy" id="35525"/>
    <lineage>
        <taxon>Eukaryota</taxon>
        <taxon>Metazoa</taxon>
        <taxon>Ecdysozoa</taxon>
        <taxon>Arthropoda</taxon>
        <taxon>Crustacea</taxon>
        <taxon>Branchiopoda</taxon>
        <taxon>Diplostraca</taxon>
        <taxon>Cladocera</taxon>
        <taxon>Anomopoda</taxon>
        <taxon>Daphniidae</taxon>
        <taxon>Daphnia</taxon>
    </lineage>
</organism>
<evidence type="ECO:0000313" key="4">
    <source>
        <dbReference type="Proteomes" id="UP000076858"/>
    </source>
</evidence>